<feature type="signal peptide" evidence="1">
    <location>
        <begin position="1"/>
        <end position="18"/>
    </location>
</feature>
<feature type="chain" id="PRO_5016571077" description="WG repeat protein" evidence="1">
    <location>
        <begin position="19"/>
        <end position="181"/>
    </location>
</feature>
<dbReference type="OrthoDB" id="1144137at2"/>
<evidence type="ECO:0008006" key="4">
    <source>
        <dbReference type="Google" id="ProtNLM"/>
    </source>
</evidence>
<evidence type="ECO:0000256" key="1">
    <source>
        <dbReference type="SAM" id="SignalP"/>
    </source>
</evidence>
<keyword evidence="1" id="KW-0732">Signal</keyword>
<dbReference type="RefSeq" id="WP_115123807.1">
    <property type="nucleotide sequence ID" value="NZ_QRAO01000003.1"/>
</dbReference>
<evidence type="ECO:0000313" key="2">
    <source>
        <dbReference type="EMBL" id="RDK85382.1"/>
    </source>
</evidence>
<name>A0A370QAK9_9FLAO</name>
<gene>
    <name evidence="2" type="ORF">C8D94_103207</name>
</gene>
<organism evidence="2 3">
    <name type="scientific">Marinirhabdus gelatinilytica</name>
    <dbReference type="NCBI Taxonomy" id="1703343"/>
    <lineage>
        <taxon>Bacteria</taxon>
        <taxon>Pseudomonadati</taxon>
        <taxon>Bacteroidota</taxon>
        <taxon>Flavobacteriia</taxon>
        <taxon>Flavobacteriales</taxon>
        <taxon>Flavobacteriaceae</taxon>
    </lineage>
</organism>
<keyword evidence="3" id="KW-1185">Reference proteome</keyword>
<dbReference type="Proteomes" id="UP000255317">
    <property type="component" value="Unassembled WGS sequence"/>
</dbReference>
<dbReference type="AlphaFoldDB" id="A0A370QAK9"/>
<dbReference type="EMBL" id="QRAO01000003">
    <property type="protein sequence ID" value="RDK85382.1"/>
    <property type="molecule type" value="Genomic_DNA"/>
</dbReference>
<proteinExistence type="predicted"/>
<comment type="caution">
    <text evidence="2">The sequence shown here is derived from an EMBL/GenBank/DDBJ whole genome shotgun (WGS) entry which is preliminary data.</text>
</comment>
<accession>A0A370QAK9</accession>
<evidence type="ECO:0000313" key="3">
    <source>
        <dbReference type="Proteomes" id="UP000255317"/>
    </source>
</evidence>
<reference evidence="2 3" key="1">
    <citation type="submission" date="2018-07" db="EMBL/GenBank/DDBJ databases">
        <title>Genomic Encyclopedia of Type Strains, Phase IV (KMG-IV): sequencing the most valuable type-strain genomes for metagenomic binning, comparative biology and taxonomic classification.</title>
        <authorList>
            <person name="Goeker M."/>
        </authorList>
    </citation>
    <scope>NUCLEOTIDE SEQUENCE [LARGE SCALE GENOMIC DNA]</scope>
    <source>
        <strain evidence="2 3">DSM 101478</strain>
    </source>
</reference>
<sequence>MKKILMIAALAACTVGFAQNTNEKEVKTVKKTVVTDDDGVDVNTKEIKTQTKTDIALGKKTSYHNFNTKMQPTSVSTNVDYYNDGISYRFVPEKTGYYIVDTRSQKERVARLYPTSQKGYYIYTQDGTSSFGYFNADGDFVVESYDPDNDGVMNYVYKIKMDDNMKMKKKKKKRMKKEKMK</sequence>
<protein>
    <recommendedName>
        <fullName evidence="4">WG repeat protein</fullName>
    </recommendedName>
</protein>